<keyword evidence="3" id="KW-0285">Flavoprotein</keyword>
<feature type="domain" description="Nitroreductase" evidence="6">
    <location>
        <begin position="8"/>
        <end position="62"/>
    </location>
</feature>
<evidence type="ECO:0000256" key="5">
    <source>
        <dbReference type="ARBA" id="ARBA00023002"/>
    </source>
</evidence>
<dbReference type="Proteomes" id="UP000003860">
    <property type="component" value="Unassembled WGS sequence"/>
</dbReference>
<evidence type="ECO:0000313" key="7">
    <source>
        <dbReference type="EMBL" id="EGD47603.1"/>
    </source>
</evidence>
<dbReference type="CDD" id="cd20609">
    <property type="entry name" value="nitroreductase"/>
    <property type="match status" value="1"/>
</dbReference>
<dbReference type="OrthoDB" id="9812105at2"/>
<evidence type="ECO:0000256" key="4">
    <source>
        <dbReference type="ARBA" id="ARBA00022643"/>
    </source>
</evidence>
<gene>
    <name evidence="7" type="ORF">Cpap_1797</name>
</gene>
<dbReference type="eggNOG" id="COG0778">
    <property type="taxonomic scope" value="Bacteria"/>
</dbReference>
<evidence type="ECO:0000256" key="3">
    <source>
        <dbReference type="ARBA" id="ARBA00022630"/>
    </source>
</evidence>
<evidence type="ECO:0000259" key="6">
    <source>
        <dbReference type="Pfam" id="PF00881"/>
    </source>
</evidence>
<evidence type="ECO:0000256" key="2">
    <source>
        <dbReference type="ARBA" id="ARBA00007118"/>
    </source>
</evidence>
<dbReference type="GO" id="GO:0016491">
    <property type="term" value="F:oxidoreductase activity"/>
    <property type="evidence" value="ECO:0007669"/>
    <property type="project" value="UniProtKB-KW"/>
</dbReference>
<evidence type="ECO:0000256" key="1">
    <source>
        <dbReference type="ARBA" id="ARBA00001917"/>
    </source>
</evidence>
<dbReference type="Gene3D" id="3.40.109.10">
    <property type="entry name" value="NADH Oxidase"/>
    <property type="match status" value="1"/>
</dbReference>
<dbReference type="SUPFAM" id="SSF55469">
    <property type="entry name" value="FMN-dependent nitroreductase-like"/>
    <property type="match status" value="1"/>
</dbReference>
<dbReference type="AlphaFoldDB" id="F1TDG5"/>
<comment type="similarity">
    <text evidence="2">Belongs to the nitroreductase family.</text>
</comment>
<reference evidence="7" key="1">
    <citation type="submission" date="2009-07" db="EMBL/GenBank/DDBJ databases">
        <authorList>
            <consortium name="US DOE Joint Genome Institute (JGI-PGF)"/>
            <person name="Lucas S."/>
            <person name="Copeland A."/>
            <person name="Lapidus A."/>
            <person name="Glavina del Rio T."/>
            <person name="Tice H."/>
            <person name="Bruce D."/>
            <person name="Goodwin L."/>
            <person name="Pitluck S."/>
            <person name="Larimer F."/>
            <person name="Land M.L."/>
            <person name="Mouttaki H."/>
            <person name="He Z."/>
            <person name="Zhou J."/>
            <person name="Hemme C.L."/>
        </authorList>
    </citation>
    <scope>NUCLEOTIDE SEQUENCE [LARGE SCALE GENOMIC DNA]</scope>
    <source>
        <strain evidence="7">DSM 2782</strain>
    </source>
</reference>
<keyword evidence="5" id="KW-0560">Oxidoreductase</keyword>
<dbReference type="STRING" id="588581.Cpap_1797"/>
<comment type="cofactor">
    <cofactor evidence="1">
        <name>FMN</name>
        <dbReference type="ChEBI" id="CHEBI:58210"/>
    </cofactor>
</comment>
<organism evidence="7 8">
    <name type="scientific">Ruminiclostridium papyrosolvens DSM 2782</name>
    <dbReference type="NCBI Taxonomy" id="588581"/>
    <lineage>
        <taxon>Bacteria</taxon>
        <taxon>Bacillati</taxon>
        <taxon>Bacillota</taxon>
        <taxon>Clostridia</taxon>
        <taxon>Eubacteriales</taxon>
        <taxon>Oscillospiraceae</taxon>
        <taxon>Ruminiclostridium</taxon>
    </lineage>
</organism>
<dbReference type="PANTHER" id="PTHR43673">
    <property type="entry name" value="NAD(P)H NITROREDUCTASE YDGI-RELATED"/>
    <property type="match status" value="1"/>
</dbReference>
<sequence length="172" mass="19540">MDFLKLAEERFSVRSFADKEIEQEKIDAILRAAQVAPTACNLQPQKILVINSKEALEKYRKCTVCHFNAPLAILTCYDKSLCWTREYDGKKSGDIDAAIITTHMMLEAANLGIGSTWVMHFIPEAIRDEFQLPDNYEPVSLLAMGYPKEDVKPYPGHSSIKPLSDTVFYNKY</sequence>
<dbReference type="InterPro" id="IPR000415">
    <property type="entry name" value="Nitroreductase-like"/>
</dbReference>
<accession>F1TDG5</accession>
<dbReference type="InterPro" id="IPR029479">
    <property type="entry name" value="Nitroreductase"/>
</dbReference>
<feature type="domain" description="Nitroreductase" evidence="6">
    <location>
        <begin position="88"/>
        <end position="146"/>
    </location>
</feature>
<name>F1TDG5_9FIRM</name>
<keyword evidence="8" id="KW-1185">Reference proteome</keyword>
<dbReference type="RefSeq" id="WP_004619542.1">
    <property type="nucleotide sequence ID" value="NZ_ACXX02000007.1"/>
</dbReference>
<evidence type="ECO:0000313" key="8">
    <source>
        <dbReference type="Proteomes" id="UP000003860"/>
    </source>
</evidence>
<proteinExistence type="inferred from homology"/>
<dbReference type="PANTHER" id="PTHR43673:SF2">
    <property type="entry name" value="NITROREDUCTASE"/>
    <property type="match status" value="1"/>
</dbReference>
<dbReference type="EMBL" id="ACXX02000007">
    <property type="protein sequence ID" value="EGD47603.1"/>
    <property type="molecule type" value="Genomic_DNA"/>
</dbReference>
<reference evidence="7" key="2">
    <citation type="submission" date="2011-01" db="EMBL/GenBank/DDBJ databases">
        <title>The Non-contiguous Finished genome of Clostridium papyrosolvens.</title>
        <authorList>
            <person name="Lucas S."/>
            <person name="Copeland A."/>
            <person name="Lapidus A."/>
            <person name="Cheng J.-F."/>
            <person name="Goodwin L."/>
            <person name="Pitluck S."/>
            <person name="Misra M."/>
            <person name="Chertkov O."/>
            <person name="Detter J.C."/>
            <person name="Han C."/>
            <person name="Tapia R."/>
            <person name="Land M."/>
            <person name="Hauser L."/>
            <person name="Kyrpides N."/>
            <person name="Ivanova N."/>
            <person name="Pagani I."/>
            <person name="Mouttaki H."/>
            <person name="He Z."/>
            <person name="Zhou J."/>
            <person name="Hemme C.L."/>
            <person name="Woyke T."/>
        </authorList>
    </citation>
    <scope>NUCLEOTIDE SEQUENCE [LARGE SCALE GENOMIC DNA]</scope>
    <source>
        <strain evidence="7">DSM 2782</strain>
    </source>
</reference>
<keyword evidence="4" id="KW-0288">FMN</keyword>
<protein>
    <submittedName>
        <fullName evidence="7">Nitroreductase</fullName>
    </submittedName>
</protein>
<comment type="caution">
    <text evidence="7">The sequence shown here is derived from an EMBL/GenBank/DDBJ whole genome shotgun (WGS) entry which is preliminary data.</text>
</comment>
<dbReference type="Pfam" id="PF00881">
    <property type="entry name" value="Nitroreductase"/>
    <property type="match status" value="2"/>
</dbReference>